<organism evidence="1 2">
    <name type="scientific">Halalkalibacillus sediminis</name>
    <dbReference type="NCBI Taxonomy" id="2018042"/>
    <lineage>
        <taxon>Bacteria</taxon>
        <taxon>Bacillati</taxon>
        <taxon>Bacillota</taxon>
        <taxon>Bacilli</taxon>
        <taxon>Bacillales</taxon>
        <taxon>Bacillaceae</taxon>
        <taxon>Halalkalibacillus</taxon>
    </lineage>
</organism>
<name>A0A2I0QUI6_9BACI</name>
<comment type="caution">
    <text evidence="1">The sequence shown here is derived from an EMBL/GenBank/DDBJ whole genome shotgun (WGS) entry which is preliminary data.</text>
</comment>
<accession>A0A2I0QUI6</accession>
<dbReference type="RefSeq" id="WP_101331562.1">
    <property type="nucleotide sequence ID" value="NZ_PJNH01000002.1"/>
</dbReference>
<dbReference type="PANTHER" id="PTHR43861">
    <property type="entry name" value="TRANS-ACONITATE 2-METHYLTRANSFERASE-RELATED"/>
    <property type="match status" value="1"/>
</dbReference>
<keyword evidence="1" id="KW-0489">Methyltransferase</keyword>
<keyword evidence="1" id="KW-0808">Transferase</keyword>
<dbReference type="PANTHER" id="PTHR43861:SF1">
    <property type="entry name" value="TRANS-ACONITATE 2-METHYLTRANSFERASE"/>
    <property type="match status" value="1"/>
</dbReference>
<keyword evidence="2" id="KW-1185">Reference proteome</keyword>
<dbReference type="Gene3D" id="3.40.50.150">
    <property type="entry name" value="Vaccinia Virus protein VP39"/>
    <property type="match status" value="1"/>
</dbReference>
<dbReference type="CDD" id="cd02440">
    <property type="entry name" value="AdoMet_MTases"/>
    <property type="match status" value="1"/>
</dbReference>
<gene>
    <name evidence="1" type="ORF">CEY16_08495</name>
</gene>
<dbReference type="Proteomes" id="UP000243524">
    <property type="component" value="Unassembled WGS sequence"/>
</dbReference>
<evidence type="ECO:0000313" key="1">
    <source>
        <dbReference type="EMBL" id="PKR77954.1"/>
    </source>
</evidence>
<reference evidence="1 2" key="1">
    <citation type="submission" date="2017-06" db="EMBL/GenBank/DDBJ databases">
        <title>the draft geome sequence of Illustriluteabacillus marina B3227.</title>
        <authorList>
            <person name="He R.-H."/>
            <person name="Du Z.-J."/>
        </authorList>
    </citation>
    <scope>NUCLEOTIDE SEQUENCE [LARGE SCALE GENOMIC DNA]</scope>
    <source>
        <strain evidence="1 2">B3227</strain>
    </source>
</reference>
<dbReference type="Pfam" id="PF13489">
    <property type="entry name" value="Methyltransf_23"/>
    <property type="match status" value="1"/>
</dbReference>
<dbReference type="AlphaFoldDB" id="A0A2I0QUI6"/>
<dbReference type="OrthoDB" id="9791837at2"/>
<dbReference type="EMBL" id="PJNH01000002">
    <property type="protein sequence ID" value="PKR77954.1"/>
    <property type="molecule type" value="Genomic_DNA"/>
</dbReference>
<protein>
    <submittedName>
        <fullName evidence="1">SAM-dependent methyltransferase</fullName>
    </submittedName>
</protein>
<dbReference type="GO" id="GO:0032259">
    <property type="term" value="P:methylation"/>
    <property type="evidence" value="ECO:0007669"/>
    <property type="project" value="UniProtKB-KW"/>
</dbReference>
<evidence type="ECO:0000313" key="2">
    <source>
        <dbReference type="Proteomes" id="UP000243524"/>
    </source>
</evidence>
<dbReference type="GO" id="GO:0008168">
    <property type="term" value="F:methyltransferase activity"/>
    <property type="evidence" value="ECO:0007669"/>
    <property type="project" value="UniProtKB-KW"/>
</dbReference>
<dbReference type="SUPFAM" id="SSF53335">
    <property type="entry name" value="S-adenosyl-L-methionine-dependent methyltransferases"/>
    <property type="match status" value="1"/>
</dbReference>
<sequence>MEKYNHQLRESWEKNAPAWTRSVREEKIESRNLVTNKAILDSIVELNPNKVLDLGCGEGWMTRQLSPLGIEVTGVDYSASLISEAKKSGETFHQLSFEEFSANPELVGKNYDVIAYNFSLLSEDLLPILNASKKVLKENGTIVIQTLHPFSSETYEDGWRVETFDQMGDDYEMSMPWYFRTVSSWYRTFKESDLDLVDIFEPVHPEKKQPMSFIFVLK</sequence>
<dbReference type="InterPro" id="IPR029063">
    <property type="entry name" value="SAM-dependent_MTases_sf"/>
</dbReference>
<proteinExistence type="predicted"/>